<sequence>MTALAPPPVPVAARPIPARRGPKGAFIYKMITTTDPKVLGLMYLVTAFAFFAAGGLMALIMRSELAVPGMQFLSNEQYNQLFTMHGTIMLLMYATPVVFGFGNYLLPLQIGAPDVAFPRLNAFSYWLYLFGSLIAVSGFVTPGGAADFGWTAYVPLSSELHSPGMGANVWIVGLAVSGLGTILGAVNFITTIVCLRAPGMTMFRMSIFTWNILVTSILILLAFPLLTAALMGLLYDRMLGGHLFDPATGGVMLWQHMFWFFGHPEVYIIALPFFGIVSEIFPVFSRKPIFGYTGLIYATLGIAALSISVWAHHMYATGAVLLPFFSFMTFLIAIPTGVKIFNWIGTMWKGQLTFESPMLFSVGFLITFVFGGLSGVILASPPMDFQLTDTYFVVAHFHYVVFGTVVFATYAGIYFWFPKMTGRMLDERLAKWHFWLTFLGFHATFLVQHWLGNEGMPRRYADYLPSDGFTTLNMISTIGSFVLGASVLPFMWNIFKSYRYGQIVTVDDPWGYGNSLEWATSCPPPRHNFTELPQIRSERPAFELHYPHMVERMRAEAHVGFGGAPKSTEIADREPAEPQSVGERPAPTDPKE</sequence>
<dbReference type="PANTHER" id="PTHR10422:SF18">
    <property type="entry name" value="CYTOCHROME C OXIDASE SUBUNIT 1"/>
    <property type="match status" value="1"/>
</dbReference>
<name>A0ABU7JZJ5_9NOCA</name>
<feature type="transmembrane region" description="Helical" evidence="18">
    <location>
        <begin position="38"/>
        <end position="61"/>
    </location>
</feature>
<dbReference type="InterPro" id="IPR014241">
    <property type="entry name" value="Cyt_c_oxidase_su1_bac"/>
</dbReference>
<evidence type="ECO:0000256" key="19">
    <source>
        <dbReference type="SAM" id="MobiDB-lite"/>
    </source>
</evidence>
<evidence type="ECO:0000256" key="11">
    <source>
        <dbReference type="ARBA" id="ARBA00022989"/>
    </source>
</evidence>
<dbReference type="PANTHER" id="PTHR10422">
    <property type="entry name" value="CYTOCHROME C OXIDASE SUBUNIT 1"/>
    <property type="match status" value="1"/>
</dbReference>
<evidence type="ECO:0000256" key="1">
    <source>
        <dbReference type="ARBA" id="ARBA00004141"/>
    </source>
</evidence>
<evidence type="ECO:0000256" key="15">
    <source>
        <dbReference type="ARBA" id="ARBA00025218"/>
    </source>
</evidence>
<evidence type="ECO:0000259" key="20">
    <source>
        <dbReference type="PROSITE" id="PS50855"/>
    </source>
</evidence>
<comment type="similarity">
    <text evidence="3 17">Belongs to the heme-copper respiratory oxidase family.</text>
</comment>
<dbReference type="Gene3D" id="1.20.210.10">
    <property type="entry name" value="Cytochrome c oxidase-like, subunit I domain"/>
    <property type="match status" value="1"/>
</dbReference>
<comment type="caution">
    <text evidence="21">The sequence shown here is derived from an EMBL/GenBank/DDBJ whole genome shotgun (WGS) entry which is preliminary data.</text>
</comment>
<keyword evidence="7 17" id="KW-0812">Transmembrane</keyword>
<evidence type="ECO:0000256" key="4">
    <source>
        <dbReference type="ARBA" id="ARBA00022448"/>
    </source>
</evidence>
<keyword evidence="11 18" id="KW-1133">Transmembrane helix</keyword>
<feature type="transmembrane region" description="Helical" evidence="18">
    <location>
        <begin position="126"/>
        <end position="150"/>
    </location>
</feature>
<comment type="catalytic activity">
    <reaction evidence="16 18">
        <text>4 Fe(II)-[cytochrome c] + O2 + 8 H(+)(in) = 4 Fe(III)-[cytochrome c] + 2 H2O + 4 H(+)(out)</text>
        <dbReference type="Rhea" id="RHEA:11436"/>
        <dbReference type="Rhea" id="RHEA-COMP:10350"/>
        <dbReference type="Rhea" id="RHEA-COMP:14399"/>
        <dbReference type="ChEBI" id="CHEBI:15377"/>
        <dbReference type="ChEBI" id="CHEBI:15378"/>
        <dbReference type="ChEBI" id="CHEBI:15379"/>
        <dbReference type="ChEBI" id="CHEBI:29033"/>
        <dbReference type="ChEBI" id="CHEBI:29034"/>
        <dbReference type="EC" id="7.1.1.9"/>
    </reaction>
</comment>
<dbReference type="Proteomes" id="UP001331936">
    <property type="component" value="Unassembled WGS sequence"/>
</dbReference>
<reference evidence="21 22" key="1">
    <citation type="submission" date="2023-08" db="EMBL/GenBank/DDBJ databases">
        <authorList>
            <person name="Girao M."/>
            <person name="Carvalho M.F."/>
        </authorList>
    </citation>
    <scope>NUCLEOTIDE SEQUENCE [LARGE SCALE GENOMIC DNA]</scope>
    <source>
        <strain evidence="21 22">CC-R104</strain>
    </source>
</reference>
<evidence type="ECO:0000256" key="9">
    <source>
        <dbReference type="ARBA" id="ARBA00022967"/>
    </source>
</evidence>
<keyword evidence="14 18" id="KW-0472">Membrane</keyword>
<evidence type="ECO:0000256" key="10">
    <source>
        <dbReference type="ARBA" id="ARBA00022982"/>
    </source>
</evidence>
<feature type="region of interest" description="Disordered" evidence="19">
    <location>
        <begin position="562"/>
        <end position="592"/>
    </location>
</feature>
<accession>A0ABU7JZJ5</accession>
<feature type="transmembrane region" description="Helical" evidence="18">
    <location>
        <begin position="253"/>
        <end position="277"/>
    </location>
</feature>
<feature type="transmembrane region" description="Helical" evidence="18">
    <location>
        <begin position="429"/>
        <end position="451"/>
    </location>
</feature>
<dbReference type="CDD" id="cd01662">
    <property type="entry name" value="Ubiquinol_Oxidase_I"/>
    <property type="match status" value="1"/>
</dbReference>
<comment type="function">
    <text evidence="15 18">Cytochrome c oxidase is the component of the respiratory chain that catalyzes the reduction of oxygen to water. Subunits 1-3 form the functional core of the enzyme complex. CO I is the catalytic subunit of the enzyme. Electrons originating in cytochrome c are transferred via the copper A center of subunit 2 and heme A of subunit 1 to the bimetallic center formed by heme A3 and copper B.</text>
</comment>
<protein>
    <recommendedName>
        <fullName evidence="18">Cytochrome c oxidase subunit 1</fullName>
        <ecNumber evidence="18">7.1.1.9</ecNumber>
    </recommendedName>
</protein>
<keyword evidence="22" id="KW-1185">Reference proteome</keyword>
<evidence type="ECO:0000313" key="22">
    <source>
        <dbReference type="Proteomes" id="UP001331936"/>
    </source>
</evidence>
<dbReference type="SUPFAM" id="SSF81442">
    <property type="entry name" value="Cytochrome c oxidase subunit I-like"/>
    <property type="match status" value="1"/>
</dbReference>
<keyword evidence="18" id="KW-1003">Cell membrane</keyword>
<keyword evidence="12 18" id="KW-0408">Iron</keyword>
<evidence type="ECO:0000256" key="16">
    <source>
        <dbReference type="ARBA" id="ARBA00047816"/>
    </source>
</evidence>
<dbReference type="InterPro" id="IPR036927">
    <property type="entry name" value="Cyt_c_oxase-like_su1_sf"/>
</dbReference>
<feature type="domain" description="Cytochrome oxidase subunit I profile" evidence="20">
    <location>
        <begin position="22"/>
        <end position="536"/>
    </location>
</feature>
<dbReference type="Pfam" id="PF00115">
    <property type="entry name" value="COX1"/>
    <property type="match status" value="1"/>
</dbReference>
<evidence type="ECO:0000313" key="21">
    <source>
        <dbReference type="EMBL" id="MEE2035436.1"/>
    </source>
</evidence>
<evidence type="ECO:0000256" key="18">
    <source>
        <dbReference type="RuleBase" id="RU363061"/>
    </source>
</evidence>
<dbReference type="RefSeq" id="WP_330154749.1">
    <property type="nucleotide sequence ID" value="NZ_JAUZMZ010000315.1"/>
</dbReference>
<feature type="transmembrane region" description="Helical" evidence="18">
    <location>
        <begin position="471"/>
        <end position="492"/>
    </location>
</feature>
<evidence type="ECO:0000256" key="7">
    <source>
        <dbReference type="ARBA" id="ARBA00022692"/>
    </source>
</evidence>
<feature type="transmembrane region" description="Helical" evidence="18">
    <location>
        <begin position="289"/>
        <end position="310"/>
    </location>
</feature>
<dbReference type="InterPro" id="IPR000883">
    <property type="entry name" value="Cyt_C_Oxase_1"/>
</dbReference>
<dbReference type="PROSITE" id="PS00077">
    <property type="entry name" value="COX1_CUB"/>
    <property type="match status" value="1"/>
</dbReference>
<dbReference type="InterPro" id="IPR023616">
    <property type="entry name" value="Cyt_c_oxase-like_su1_dom"/>
</dbReference>
<feature type="transmembrane region" description="Helical" evidence="18">
    <location>
        <begin position="81"/>
        <end position="106"/>
    </location>
</feature>
<feature type="transmembrane region" description="Helical" evidence="18">
    <location>
        <begin position="170"/>
        <end position="195"/>
    </location>
</feature>
<dbReference type="PROSITE" id="PS50855">
    <property type="entry name" value="COX1"/>
    <property type="match status" value="1"/>
</dbReference>
<keyword evidence="13 18" id="KW-0186">Copper</keyword>
<keyword evidence="6 17" id="KW-0679">Respiratory chain</keyword>
<dbReference type="InterPro" id="IPR023615">
    <property type="entry name" value="Cyt_c_Oxase_su1_BS"/>
</dbReference>
<keyword evidence="10 17" id="KW-0249">Electron transport</keyword>
<feature type="transmembrane region" description="Helical" evidence="18">
    <location>
        <begin position="391"/>
        <end position="417"/>
    </location>
</feature>
<evidence type="ECO:0000256" key="8">
    <source>
        <dbReference type="ARBA" id="ARBA00022723"/>
    </source>
</evidence>
<feature type="transmembrane region" description="Helical" evidence="18">
    <location>
        <begin position="359"/>
        <end position="379"/>
    </location>
</feature>
<dbReference type="EMBL" id="JAUZMZ010000315">
    <property type="protein sequence ID" value="MEE2035436.1"/>
    <property type="molecule type" value="Genomic_DNA"/>
</dbReference>
<comment type="pathway">
    <text evidence="2 18">Energy metabolism; oxidative phosphorylation.</text>
</comment>
<organism evidence="21 22">
    <name type="scientific">Rhodococcus chondri</name>
    <dbReference type="NCBI Taxonomy" id="3065941"/>
    <lineage>
        <taxon>Bacteria</taxon>
        <taxon>Bacillati</taxon>
        <taxon>Actinomycetota</taxon>
        <taxon>Actinomycetes</taxon>
        <taxon>Mycobacteriales</taxon>
        <taxon>Nocardiaceae</taxon>
        <taxon>Rhodococcus</taxon>
    </lineage>
</organism>
<gene>
    <name evidence="21" type="primary">ctaD</name>
    <name evidence="21" type="ORF">Q8814_25580</name>
</gene>
<evidence type="ECO:0000256" key="17">
    <source>
        <dbReference type="RuleBase" id="RU000370"/>
    </source>
</evidence>
<keyword evidence="4 17" id="KW-0813">Transport</keyword>
<feature type="transmembrane region" description="Helical" evidence="18">
    <location>
        <begin position="316"/>
        <end position="338"/>
    </location>
</feature>
<keyword evidence="8 18" id="KW-0479">Metal-binding</keyword>
<evidence type="ECO:0000256" key="14">
    <source>
        <dbReference type="ARBA" id="ARBA00023136"/>
    </source>
</evidence>
<evidence type="ECO:0000256" key="12">
    <source>
        <dbReference type="ARBA" id="ARBA00023004"/>
    </source>
</evidence>
<dbReference type="NCBIfam" id="TIGR02891">
    <property type="entry name" value="CtaD_CoxA"/>
    <property type="match status" value="1"/>
</dbReference>
<feature type="transmembrane region" description="Helical" evidence="18">
    <location>
        <begin position="207"/>
        <end position="233"/>
    </location>
</feature>
<evidence type="ECO:0000256" key="2">
    <source>
        <dbReference type="ARBA" id="ARBA00004673"/>
    </source>
</evidence>
<keyword evidence="9" id="KW-1278">Translocase</keyword>
<proteinExistence type="inferred from homology"/>
<comment type="subcellular location">
    <subcellularLocation>
        <location evidence="18">Cell membrane</location>
        <topology evidence="18">Multi-pass membrane protein</topology>
    </subcellularLocation>
    <subcellularLocation>
        <location evidence="1">Membrane</location>
        <topology evidence="1">Multi-pass membrane protein</topology>
    </subcellularLocation>
</comment>
<keyword evidence="5 17" id="KW-0349">Heme</keyword>
<evidence type="ECO:0000256" key="5">
    <source>
        <dbReference type="ARBA" id="ARBA00022617"/>
    </source>
</evidence>
<evidence type="ECO:0000256" key="3">
    <source>
        <dbReference type="ARBA" id="ARBA00009578"/>
    </source>
</evidence>
<dbReference type="EC" id="7.1.1.9" evidence="18"/>
<evidence type="ECO:0000256" key="13">
    <source>
        <dbReference type="ARBA" id="ARBA00023008"/>
    </source>
</evidence>
<dbReference type="PRINTS" id="PR01165">
    <property type="entry name" value="CYCOXIDASEI"/>
</dbReference>
<evidence type="ECO:0000256" key="6">
    <source>
        <dbReference type="ARBA" id="ARBA00022660"/>
    </source>
</evidence>